<dbReference type="CDD" id="cd04740">
    <property type="entry name" value="DHOD_1B_like"/>
    <property type="match status" value="1"/>
</dbReference>
<feature type="binding site" evidence="9">
    <location>
        <begin position="44"/>
        <end position="45"/>
    </location>
    <ligand>
        <name>FMN</name>
        <dbReference type="ChEBI" id="CHEBI:58210"/>
    </ligand>
</feature>
<comment type="cofactor">
    <cofactor evidence="9">
        <name>FMN</name>
        <dbReference type="ChEBI" id="CHEBI:58210"/>
    </cofactor>
    <text evidence="9">Binds 1 FMN per subunit.</text>
</comment>
<feature type="binding site" evidence="9">
    <location>
        <position position="98"/>
    </location>
    <ligand>
        <name>FMN</name>
        <dbReference type="ChEBI" id="CHEBI:58210"/>
    </ligand>
</feature>
<feature type="binding site" evidence="9">
    <location>
        <position position="126"/>
    </location>
    <ligand>
        <name>FMN</name>
        <dbReference type="ChEBI" id="CHEBI:58210"/>
    </ligand>
</feature>
<dbReference type="PIRSF" id="PIRSF000164">
    <property type="entry name" value="DHO_oxidase"/>
    <property type="match status" value="1"/>
</dbReference>
<evidence type="ECO:0000313" key="13">
    <source>
        <dbReference type="Proteomes" id="UP000477311"/>
    </source>
</evidence>
<evidence type="ECO:0000256" key="5">
    <source>
        <dbReference type="ARBA" id="ARBA00022630"/>
    </source>
</evidence>
<dbReference type="EC" id="1.3.-.-" evidence="9"/>
<feature type="binding site" evidence="9">
    <location>
        <position position="20"/>
    </location>
    <ligand>
        <name>FMN</name>
        <dbReference type="ChEBI" id="CHEBI:58210"/>
    </ligand>
</feature>
<dbReference type="GO" id="GO:0044205">
    <property type="term" value="P:'de novo' UMP biosynthetic process"/>
    <property type="evidence" value="ECO:0007669"/>
    <property type="project" value="UniProtKB-UniRule"/>
</dbReference>
<feature type="binding site" evidence="9">
    <location>
        <position position="44"/>
    </location>
    <ligand>
        <name>substrate</name>
    </ligand>
</feature>
<feature type="domain" description="Dihydroorotate dehydrogenase catalytic" evidence="11">
    <location>
        <begin position="3"/>
        <end position="285"/>
    </location>
</feature>
<dbReference type="GO" id="GO:0006207">
    <property type="term" value="P:'de novo' pyrimidine nucleobase biosynthetic process"/>
    <property type="evidence" value="ECO:0007669"/>
    <property type="project" value="InterPro"/>
</dbReference>
<evidence type="ECO:0000256" key="4">
    <source>
        <dbReference type="ARBA" id="ARBA00022490"/>
    </source>
</evidence>
<comment type="caution">
    <text evidence="12">The sequence shown here is derived from an EMBL/GenBank/DDBJ whole genome shotgun (WGS) entry which is preliminary data.</text>
</comment>
<reference evidence="12 13" key="1">
    <citation type="submission" date="2020-02" db="EMBL/GenBank/DDBJ databases">
        <title>Draft genome sequence of Limisphaera ngatamarikiensis NGM72.4T, a thermophilic Verrucomicrobia grouped in subdivision 3.</title>
        <authorList>
            <person name="Carere C.R."/>
            <person name="Steen J."/>
            <person name="Hugenholtz P."/>
            <person name="Stott M.B."/>
        </authorList>
    </citation>
    <scope>NUCLEOTIDE SEQUENCE [LARGE SCALE GENOMIC DNA]</scope>
    <source>
        <strain evidence="12 13">NGM72.4</strain>
    </source>
</reference>
<keyword evidence="7 9" id="KW-0665">Pyrimidine biosynthesis</keyword>
<sequence length="321" mass="33897">MNLAVQIGGLRLQNPVTVASGTFGYGVEYARLLDLNRLGAVTVKGICLRPVRGNPKPRTAEVTSGLLNAIGLQGPGVDGFIRHYWPFLRQLRVPTIINIWGTTIEEYAEVARRFDELEGVGALELNVSCPNIKEGGAQFGTDCRLLGRVVAACRRATRLPLITKLSPNVTSIVPYARVAEQEGSDALSIMNSYPALAIDIETRRPRLGNGIGGLTGPCIKPIAVKLVYDAACAVRIPIIGMGGIQSAADAVEFLLAGATAVAVGTANFYAPRTALEVIEGLQAYMKRHGIGDVRELIGRVEMPGTGRPAEAGAPEGAGGSD</sequence>
<comment type="subcellular location">
    <subcellularLocation>
        <location evidence="1 9">Cytoplasm</location>
    </subcellularLocation>
</comment>
<keyword evidence="6 9" id="KW-0288">FMN</keyword>
<dbReference type="InterPro" id="IPR024920">
    <property type="entry name" value="Dihydroorotate_DH_1"/>
</dbReference>
<comment type="similarity">
    <text evidence="3 9">Belongs to the dihydroorotate dehydrogenase family. Type 1 subfamily.</text>
</comment>
<dbReference type="InterPro" id="IPR005720">
    <property type="entry name" value="Dihydroorotate_DH_cat"/>
</dbReference>
<evidence type="ECO:0000256" key="10">
    <source>
        <dbReference type="SAM" id="MobiDB-lite"/>
    </source>
</evidence>
<dbReference type="PANTHER" id="PTHR48109:SF1">
    <property type="entry name" value="DIHYDROOROTATE DEHYDROGENASE (FUMARATE)"/>
    <property type="match status" value="1"/>
</dbReference>
<keyword evidence="8 9" id="KW-0560">Oxidoreductase</keyword>
<dbReference type="SUPFAM" id="SSF51395">
    <property type="entry name" value="FMN-linked oxidoreductases"/>
    <property type="match status" value="1"/>
</dbReference>
<feature type="binding site" evidence="9">
    <location>
        <position position="216"/>
    </location>
    <ligand>
        <name>FMN</name>
        <dbReference type="ChEBI" id="CHEBI:58210"/>
    </ligand>
</feature>
<dbReference type="AlphaFoldDB" id="A0A6M1RCR7"/>
<dbReference type="RefSeq" id="WP_165105057.1">
    <property type="nucleotide sequence ID" value="NZ_JAAKYA010000004.1"/>
</dbReference>
<comment type="pathway">
    <text evidence="2 9">Pyrimidine metabolism; UMP biosynthesis via de novo pathway.</text>
</comment>
<gene>
    <name evidence="9" type="primary">pyrD</name>
    <name evidence="12" type="ORF">G4L39_00360</name>
</gene>
<name>A0A6M1RCR7_9BACT</name>
<dbReference type="Pfam" id="PF01180">
    <property type="entry name" value="DHO_dh"/>
    <property type="match status" value="1"/>
</dbReference>
<feature type="binding site" evidence="9">
    <location>
        <begin position="191"/>
        <end position="192"/>
    </location>
    <ligand>
        <name>substrate</name>
    </ligand>
</feature>
<dbReference type="NCBIfam" id="TIGR01037">
    <property type="entry name" value="pyrD_sub1_fam"/>
    <property type="match status" value="1"/>
</dbReference>
<dbReference type="Proteomes" id="UP000477311">
    <property type="component" value="Unassembled WGS sequence"/>
</dbReference>
<feature type="binding site" evidence="9">
    <location>
        <begin position="264"/>
        <end position="265"/>
    </location>
    <ligand>
        <name>FMN</name>
        <dbReference type="ChEBI" id="CHEBI:58210"/>
    </ligand>
</feature>
<feature type="binding site" evidence="9">
    <location>
        <begin position="68"/>
        <end position="72"/>
    </location>
    <ligand>
        <name>substrate</name>
    </ligand>
</feature>
<evidence type="ECO:0000256" key="3">
    <source>
        <dbReference type="ARBA" id="ARBA00008008"/>
    </source>
</evidence>
<feature type="binding site" evidence="9">
    <location>
        <position position="164"/>
    </location>
    <ligand>
        <name>FMN</name>
        <dbReference type="ChEBI" id="CHEBI:58210"/>
    </ligand>
</feature>
<evidence type="ECO:0000313" key="12">
    <source>
        <dbReference type="EMBL" id="NGO37858.1"/>
    </source>
</evidence>
<evidence type="ECO:0000256" key="1">
    <source>
        <dbReference type="ARBA" id="ARBA00004496"/>
    </source>
</evidence>
<evidence type="ECO:0000256" key="6">
    <source>
        <dbReference type="ARBA" id="ARBA00022643"/>
    </source>
</evidence>
<dbReference type="PROSITE" id="PS00912">
    <property type="entry name" value="DHODEHASE_2"/>
    <property type="match status" value="1"/>
</dbReference>
<dbReference type="HAMAP" id="MF_00224">
    <property type="entry name" value="DHO_dh_type1"/>
    <property type="match status" value="1"/>
</dbReference>
<evidence type="ECO:0000256" key="2">
    <source>
        <dbReference type="ARBA" id="ARBA00004725"/>
    </source>
</evidence>
<evidence type="ECO:0000259" key="11">
    <source>
        <dbReference type="Pfam" id="PF01180"/>
    </source>
</evidence>
<evidence type="ECO:0000256" key="9">
    <source>
        <dbReference type="HAMAP-Rule" id="MF_00224"/>
    </source>
</evidence>
<protein>
    <recommendedName>
        <fullName evidence="9">Dihydroorotate dehydrogenase</fullName>
        <shortName evidence="9">DHOD</shortName>
        <shortName evidence="9">DHODase</shortName>
        <shortName evidence="9">DHOdehase</shortName>
        <ecNumber evidence="9">1.3.-.-</ecNumber>
    </recommendedName>
</protein>
<dbReference type="InterPro" id="IPR033888">
    <property type="entry name" value="DHOD_1B"/>
</dbReference>
<comment type="caution">
    <text evidence="9">Lacks conserved residue(s) required for the propagation of feature annotation.</text>
</comment>
<dbReference type="GO" id="GO:0004152">
    <property type="term" value="F:dihydroorotate dehydrogenase activity"/>
    <property type="evidence" value="ECO:0007669"/>
    <property type="project" value="UniProtKB-UniRule"/>
</dbReference>
<dbReference type="Gene3D" id="3.20.20.70">
    <property type="entry name" value="Aldolase class I"/>
    <property type="match status" value="1"/>
</dbReference>
<accession>A0A6M1RCR7</accession>
<dbReference type="InterPro" id="IPR013785">
    <property type="entry name" value="Aldolase_TIM"/>
</dbReference>
<keyword evidence="13" id="KW-1185">Reference proteome</keyword>
<dbReference type="InterPro" id="IPR050074">
    <property type="entry name" value="DHO_dehydrogenase"/>
</dbReference>
<dbReference type="NCBIfam" id="NF005574">
    <property type="entry name" value="PRK07259.1"/>
    <property type="match status" value="1"/>
</dbReference>
<evidence type="ECO:0000256" key="8">
    <source>
        <dbReference type="ARBA" id="ARBA00023002"/>
    </source>
</evidence>
<dbReference type="PANTHER" id="PTHR48109">
    <property type="entry name" value="DIHYDROOROTATE DEHYDROGENASE (QUINONE), MITOCHONDRIAL-RELATED"/>
    <property type="match status" value="1"/>
</dbReference>
<keyword evidence="4 9" id="KW-0963">Cytoplasm</keyword>
<organism evidence="12 13">
    <name type="scientific">Limisphaera ngatamarikiensis</name>
    <dbReference type="NCBI Taxonomy" id="1324935"/>
    <lineage>
        <taxon>Bacteria</taxon>
        <taxon>Pseudomonadati</taxon>
        <taxon>Verrucomicrobiota</taxon>
        <taxon>Verrucomicrobiia</taxon>
        <taxon>Limisphaerales</taxon>
        <taxon>Limisphaeraceae</taxon>
        <taxon>Limisphaera</taxon>
    </lineage>
</organism>
<dbReference type="UniPathway" id="UPA00070"/>
<dbReference type="GO" id="GO:0005737">
    <property type="term" value="C:cytoplasm"/>
    <property type="evidence" value="ECO:0007669"/>
    <property type="project" value="UniProtKB-SubCell"/>
</dbReference>
<evidence type="ECO:0000256" key="7">
    <source>
        <dbReference type="ARBA" id="ARBA00022975"/>
    </source>
</evidence>
<feature type="active site" description="Nucleophile" evidence="9">
    <location>
        <position position="129"/>
    </location>
</feature>
<dbReference type="InterPro" id="IPR012135">
    <property type="entry name" value="Dihydroorotate_DH_1_2"/>
</dbReference>
<dbReference type="InterPro" id="IPR001295">
    <property type="entry name" value="Dihydroorotate_DH_CS"/>
</dbReference>
<feature type="binding site" evidence="9">
    <location>
        <begin position="242"/>
        <end position="243"/>
    </location>
    <ligand>
        <name>FMN</name>
        <dbReference type="ChEBI" id="CHEBI:58210"/>
    </ligand>
</feature>
<comment type="function">
    <text evidence="9">Catalyzes the conversion of dihydroorotate to orotate.</text>
</comment>
<dbReference type="InterPro" id="IPR049622">
    <property type="entry name" value="Dihydroorotate_DH_I"/>
</dbReference>
<proteinExistence type="inferred from homology"/>
<feature type="binding site" evidence="9">
    <location>
        <position position="126"/>
    </location>
    <ligand>
        <name>substrate</name>
    </ligand>
</feature>
<dbReference type="EMBL" id="JAAKYA010000004">
    <property type="protein sequence ID" value="NGO37858.1"/>
    <property type="molecule type" value="Genomic_DNA"/>
</dbReference>
<keyword evidence="5 9" id="KW-0285">Flavoprotein</keyword>
<feature type="region of interest" description="Disordered" evidence="10">
    <location>
        <begin position="301"/>
        <end position="321"/>
    </location>
</feature>
<dbReference type="FunFam" id="3.20.20.70:FF:000027">
    <property type="entry name" value="Dihydropyrimidine dehydrogenase [NADP(+)]"/>
    <property type="match status" value="1"/>
</dbReference>
<comment type="catalytic activity">
    <reaction evidence="9">
        <text>(S)-dihydroorotate + A = orotate + AH2</text>
        <dbReference type="Rhea" id="RHEA:18073"/>
        <dbReference type="ChEBI" id="CHEBI:13193"/>
        <dbReference type="ChEBI" id="CHEBI:17499"/>
        <dbReference type="ChEBI" id="CHEBI:30839"/>
        <dbReference type="ChEBI" id="CHEBI:30864"/>
    </reaction>
</comment>